<sequence>MGRKMKKQGEKGDYLPCKMVKLQSVQASDSSRARMPTAGSRLGFANRGKAGVGFRRPELRREERVRLACAKERGTDPGGVDSVGDGEELVQFGSGGDYGDQIGFQGRRRCVRSRGGRERSVRELSVRLRESESVKFGLDKRERDRERERVRERMP</sequence>
<feature type="region of interest" description="Disordered" evidence="1">
    <location>
        <begin position="25"/>
        <end position="47"/>
    </location>
</feature>
<evidence type="ECO:0000313" key="2">
    <source>
        <dbReference type="EMBL" id="PKU62216.1"/>
    </source>
</evidence>
<gene>
    <name evidence="2" type="ORF">MA16_Dca011509</name>
</gene>
<accession>A0A2I0VFL4</accession>
<protein>
    <submittedName>
        <fullName evidence="2">Uncharacterized protein</fullName>
    </submittedName>
</protein>
<proteinExistence type="predicted"/>
<reference evidence="2 3" key="1">
    <citation type="journal article" date="2016" name="Sci. Rep.">
        <title>The Dendrobium catenatum Lindl. genome sequence provides insights into polysaccharide synthase, floral development and adaptive evolution.</title>
        <authorList>
            <person name="Zhang G.Q."/>
            <person name="Xu Q."/>
            <person name="Bian C."/>
            <person name="Tsai W.C."/>
            <person name="Yeh C.M."/>
            <person name="Liu K.W."/>
            <person name="Yoshida K."/>
            <person name="Zhang L.S."/>
            <person name="Chang S.B."/>
            <person name="Chen F."/>
            <person name="Shi Y."/>
            <person name="Su Y.Y."/>
            <person name="Zhang Y.Q."/>
            <person name="Chen L.J."/>
            <person name="Yin Y."/>
            <person name="Lin M."/>
            <person name="Huang H."/>
            <person name="Deng H."/>
            <person name="Wang Z.W."/>
            <person name="Zhu S.L."/>
            <person name="Zhao X."/>
            <person name="Deng C."/>
            <person name="Niu S.C."/>
            <person name="Huang J."/>
            <person name="Wang M."/>
            <person name="Liu G.H."/>
            <person name="Yang H.J."/>
            <person name="Xiao X.J."/>
            <person name="Hsiao Y.Y."/>
            <person name="Wu W.L."/>
            <person name="Chen Y.Y."/>
            <person name="Mitsuda N."/>
            <person name="Ohme-Takagi M."/>
            <person name="Luo Y.B."/>
            <person name="Van de Peer Y."/>
            <person name="Liu Z.J."/>
        </authorList>
    </citation>
    <scope>NUCLEOTIDE SEQUENCE [LARGE SCALE GENOMIC DNA]</scope>
    <source>
        <tissue evidence="2">The whole plant</tissue>
    </source>
</reference>
<name>A0A2I0VFL4_9ASPA</name>
<evidence type="ECO:0000313" key="3">
    <source>
        <dbReference type="Proteomes" id="UP000233837"/>
    </source>
</evidence>
<feature type="region of interest" description="Disordered" evidence="1">
    <location>
        <begin position="70"/>
        <end position="94"/>
    </location>
</feature>
<evidence type="ECO:0000256" key="1">
    <source>
        <dbReference type="SAM" id="MobiDB-lite"/>
    </source>
</evidence>
<keyword evidence="3" id="KW-1185">Reference proteome</keyword>
<organism evidence="2 3">
    <name type="scientific">Dendrobium catenatum</name>
    <dbReference type="NCBI Taxonomy" id="906689"/>
    <lineage>
        <taxon>Eukaryota</taxon>
        <taxon>Viridiplantae</taxon>
        <taxon>Streptophyta</taxon>
        <taxon>Embryophyta</taxon>
        <taxon>Tracheophyta</taxon>
        <taxon>Spermatophyta</taxon>
        <taxon>Magnoliopsida</taxon>
        <taxon>Liliopsida</taxon>
        <taxon>Asparagales</taxon>
        <taxon>Orchidaceae</taxon>
        <taxon>Epidendroideae</taxon>
        <taxon>Malaxideae</taxon>
        <taxon>Dendrobiinae</taxon>
        <taxon>Dendrobium</taxon>
    </lineage>
</organism>
<dbReference type="EMBL" id="KZ503686">
    <property type="protein sequence ID" value="PKU62216.1"/>
    <property type="molecule type" value="Genomic_DNA"/>
</dbReference>
<dbReference type="AlphaFoldDB" id="A0A2I0VFL4"/>
<dbReference type="Proteomes" id="UP000233837">
    <property type="component" value="Unassembled WGS sequence"/>
</dbReference>
<reference evidence="2 3" key="2">
    <citation type="journal article" date="2017" name="Nature">
        <title>The Apostasia genome and the evolution of orchids.</title>
        <authorList>
            <person name="Zhang G.Q."/>
            <person name="Liu K.W."/>
            <person name="Li Z."/>
            <person name="Lohaus R."/>
            <person name="Hsiao Y.Y."/>
            <person name="Niu S.C."/>
            <person name="Wang J.Y."/>
            <person name="Lin Y.C."/>
            <person name="Xu Q."/>
            <person name="Chen L.J."/>
            <person name="Yoshida K."/>
            <person name="Fujiwara S."/>
            <person name="Wang Z.W."/>
            <person name="Zhang Y.Q."/>
            <person name="Mitsuda N."/>
            <person name="Wang M."/>
            <person name="Liu G.H."/>
            <person name="Pecoraro L."/>
            <person name="Huang H.X."/>
            <person name="Xiao X.J."/>
            <person name="Lin M."/>
            <person name="Wu X.Y."/>
            <person name="Wu W.L."/>
            <person name="Chen Y.Y."/>
            <person name="Chang S.B."/>
            <person name="Sakamoto S."/>
            <person name="Ohme-Takagi M."/>
            <person name="Yagi M."/>
            <person name="Zeng S.J."/>
            <person name="Shen C.Y."/>
            <person name="Yeh C.M."/>
            <person name="Luo Y.B."/>
            <person name="Tsai W.C."/>
            <person name="Van de Peer Y."/>
            <person name="Liu Z.J."/>
        </authorList>
    </citation>
    <scope>NUCLEOTIDE SEQUENCE [LARGE SCALE GENOMIC DNA]</scope>
    <source>
        <tissue evidence="2">The whole plant</tissue>
    </source>
</reference>